<feature type="region of interest" description="Disordered" evidence="1">
    <location>
        <begin position="191"/>
        <end position="211"/>
    </location>
</feature>
<dbReference type="EMBL" id="JAJSOF020000025">
    <property type="protein sequence ID" value="KAJ4434907.1"/>
    <property type="molecule type" value="Genomic_DNA"/>
</dbReference>
<feature type="compositionally biased region" description="Basic and acidic residues" evidence="1">
    <location>
        <begin position="197"/>
        <end position="211"/>
    </location>
</feature>
<name>A0ABQ8SL93_PERAM</name>
<dbReference type="Proteomes" id="UP001148838">
    <property type="component" value="Unassembled WGS sequence"/>
</dbReference>
<organism evidence="2 3">
    <name type="scientific">Periplaneta americana</name>
    <name type="common">American cockroach</name>
    <name type="synonym">Blatta americana</name>
    <dbReference type="NCBI Taxonomy" id="6978"/>
    <lineage>
        <taxon>Eukaryota</taxon>
        <taxon>Metazoa</taxon>
        <taxon>Ecdysozoa</taxon>
        <taxon>Arthropoda</taxon>
        <taxon>Hexapoda</taxon>
        <taxon>Insecta</taxon>
        <taxon>Pterygota</taxon>
        <taxon>Neoptera</taxon>
        <taxon>Polyneoptera</taxon>
        <taxon>Dictyoptera</taxon>
        <taxon>Blattodea</taxon>
        <taxon>Blattoidea</taxon>
        <taxon>Blattidae</taxon>
        <taxon>Blattinae</taxon>
        <taxon>Periplaneta</taxon>
    </lineage>
</organism>
<comment type="caution">
    <text evidence="2">The sequence shown here is derived from an EMBL/GenBank/DDBJ whole genome shotgun (WGS) entry which is preliminary data.</text>
</comment>
<evidence type="ECO:0000256" key="1">
    <source>
        <dbReference type="SAM" id="MobiDB-lite"/>
    </source>
</evidence>
<protein>
    <submittedName>
        <fullName evidence="2">Uncharacterized protein</fullName>
    </submittedName>
</protein>
<keyword evidence="3" id="KW-1185">Reference proteome</keyword>
<gene>
    <name evidence="2" type="ORF">ANN_23478</name>
</gene>
<evidence type="ECO:0000313" key="2">
    <source>
        <dbReference type="EMBL" id="KAJ4434907.1"/>
    </source>
</evidence>
<proteinExistence type="predicted"/>
<sequence>MHGDRKEEERASLCILRRDFKFAVAHKSDLKGDQREIIQSERNGMILVNKGYLYTTCTQEIITELNCIGFVEENQIARNGLLGTATPDANVVQVLKSLYHDHPPSLEEVEALRRCISRKRAAENEPVAGPAQIIQRKLEGVPSGVLPCRGAENEMARSREQRGEEIRVVKTRERCVRSRGRSGEVQRTEWFGADNGVARKREHNVEGQRTE</sequence>
<reference evidence="2 3" key="1">
    <citation type="journal article" date="2022" name="Allergy">
        <title>Genome assembly and annotation of Periplaneta americana reveal a comprehensive cockroach allergen profile.</title>
        <authorList>
            <person name="Wang L."/>
            <person name="Xiong Q."/>
            <person name="Saelim N."/>
            <person name="Wang L."/>
            <person name="Nong W."/>
            <person name="Wan A.T."/>
            <person name="Shi M."/>
            <person name="Liu X."/>
            <person name="Cao Q."/>
            <person name="Hui J.H.L."/>
            <person name="Sookrung N."/>
            <person name="Leung T.F."/>
            <person name="Tungtrongchitr A."/>
            <person name="Tsui S.K.W."/>
        </authorList>
    </citation>
    <scope>NUCLEOTIDE SEQUENCE [LARGE SCALE GENOMIC DNA]</scope>
    <source>
        <strain evidence="2">PWHHKU_190912</strain>
    </source>
</reference>
<evidence type="ECO:0000313" key="3">
    <source>
        <dbReference type="Proteomes" id="UP001148838"/>
    </source>
</evidence>
<accession>A0ABQ8SL93</accession>